<dbReference type="AlphaFoldDB" id="A0A2T0FN66"/>
<feature type="region of interest" description="Disordered" evidence="2">
    <location>
        <begin position="331"/>
        <end position="356"/>
    </location>
</feature>
<keyword evidence="1" id="KW-0175">Coiled coil</keyword>
<evidence type="ECO:0000313" key="3">
    <source>
        <dbReference type="EMBL" id="PRT56431.1"/>
    </source>
</evidence>
<keyword evidence="4" id="KW-1185">Reference proteome</keyword>
<evidence type="ECO:0000256" key="2">
    <source>
        <dbReference type="SAM" id="MobiDB-lite"/>
    </source>
</evidence>
<comment type="caution">
    <text evidence="3">The sequence shown here is derived from an EMBL/GenBank/DDBJ whole genome shotgun (WGS) entry which is preliminary data.</text>
</comment>
<name>A0A2T0FN66_9ASCO</name>
<sequence length="373" mass="41664">MNSLQFSLDGRSSLYTVSPSKTISLDSTDWAPHEVLGSWILEHCQLENMQREAALEDREDISARLKACEEQIDAAIEKLTFSGPMFTPPDHRMNQLFPSKALKKNLGERFCPNLCHPEPRSPKYPARLEQKSLKTSELLKELQSPALEYDTTDCSSTATLCELDSFNSTQADSTVHKECDAELLSASRLDLKNFVRVREIPECDDSSLMLWAESSGVFNGISSVPSRTVASEAARKQRLHDAAVASRDSSRVWWVNVKDSNHVPEFESSSIDKLGTVEVEYKLSSEPPGLRVHFEESEPEKNEKIWQRRGVNPPNPIETDVRKPGTLLTVKVKPDRSGPAPALRKASNSVKASKHGNALSTLAFKMRQLTKSK</sequence>
<proteinExistence type="predicted"/>
<feature type="region of interest" description="Disordered" evidence="2">
    <location>
        <begin position="294"/>
        <end position="319"/>
    </location>
</feature>
<dbReference type="Proteomes" id="UP000238350">
    <property type="component" value="Unassembled WGS sequence"/>
</dbReference>
<reference evidence="3 4" key="1">
    <citation type="submission" date="2017-04" db="EMBL/GenBank/DDBJ databases">
        <title>Genome sequencing of [Candida] sorbophila.</title>
        <authorList>
            <person name="Ahn J.O."/>
        </authorList>
    </citation>
    <scope>NUCLEOTIDE SEQUENCE [LARGE SCALE GENOMIC DNA]</scope>
    <source>
        <strain evidence="3 4">DS02</strain>
    </source>
</reference>
<evidence type="ECO:0000256" key="1">
    <source>
        <dbReference type="SAM" id="Coils"/>
    </source>
</evidence>
<dbReference type="EMBL" id="NDIQ01000022">
    <property type="protein sequence ID" value="PRT56431.1"/>
    <property type="molecule type" value="Genomic_DNA"/>
</dbReference>
<protein>
    <submittedName>
        <fullName evidence="3">Uncharacterized protein</fullName>
    </submittedName>
</protein>
<gene>
    <name evidence="3" type="ORF">B9G98_04051</name>
</gene>
<feature type="coiled-coil region" evidence="1">
    <location>
        <begin position="51"/>
        <end position="78"/>
    </location>
</feature>
<dbReference type="GeneID" id="36517799"/>
<accession>A0A2T0FN66</accession>
<dbReference type="RefSeq" id="XP_024666376.1">
    <property type="nucleotide sequence ID" value="XM_024810608.1"/>
</dbReference>
<feature type="compositionally biased region" description="Basic and acidic residues" evidence="2">
    <location>
        <begin position="294"/>
        <end position="306"/>
    </location>
</feature>
<evidence type="ECO:0000313" key="4">
    <source>
        <dbReference type="Proteomes" id="UP000238350"/>
    </source>
</evidence>
<organism evidence="3 4">
    <name type="scientific">Wickerhamiella sorbophila</name>
    <dbReference type="NCBI Taxonomy" id="45607"/>
    <lineage>
        <taxon>Eukaryota</taxon>
        <taxon>Fungi</taxon>
        <taxon>Dikarya</taxon>
        <taxon>Ascomycota</taxon>
        <taxon>Saccharomycotina</taxon>
        <taxon>Dipodascomycetes</taxon>
        <taxon>Dipodascales</taxon>
        <taxon>Trichomonascaceae</taxon>
        <taxon>Wickerhamiella</taxon>
    </lineage>
</organism>